<evidence type="ECO:0000259" key="1">
    <source>
        <dbReference type="Pfam" id="PF01844"/>
    </source>
</evidence>
<feature type="domain" description="HNH" evidence="1">
    <location>
        <begin position="37"/>
        <end position="82"/>
    </location>
</feature>
<dbReference type="Proteomes" id="UP000503287">
    <property type="component" value="Chromosome"/>
</dbReference>
<sequence length="224" mass="26403">MFNTKRDNVIPQGCRDKTNYKSPEIIEALNKMFHGKCYICETKNLQSPRVEHRVPHRGDDNIKYDWNNLFLSCERCNSIKSDDFESTIDCCSDDFIISDNIFIKLEYCPHWKIIASEKQQNPSEELLETIRLINMCCNQDNTPTRKLSKQTLENDINENYSLFMYHKMKIIRGNDHPDEINRSKKFIINMRNPSYPFSAVWDGMIQCDNILSNKLDEINENSDN</sequence>
<name>A0A6G6SHM5_PROVU</name>
<dbReference type="Gene3D" id="1.10.30.50">
    <property type="match status" value="1"/>
</dbReference>
<organism evidence="2 3">
    <name type="scientific">Proteus vulgaris</name>
    <dbReference type="NCBI Taxonomy" id="585"/>
    <lineage>
        <taxon>Bacteria</taxon>
        <taxon>Pseudomonadati</taxon>
        <taxon>Pseudomonadota</taxon>
        <taxon>Gammaproteobacteria</taxon>
        <taxon>Enterobacterales</taxon>
        <taxon>Morganellaceae</taxon>
        <taxon>Proteus</taxon>
    </lineage>
</organism>
<dbReference type="AlphaFoldDB" id="A0A6G6SHM5"/>
<dbReference type="GO" id="GO:0004519">
    <property type="term" value="F:endonuclease activity"/>
    <property type="evidence" value="ECO:0007669"/>
    <property type="project" value="InterPro"/>
</dbReference>
<gene>
    <name evidence="2" type="ORF">GTH24_09150</name>
</gene>
<protein>
    <recommendedName>
        <fullName evidence="1">HNH domain-containing protein</fullName>
    </recommendedName>
</protein>
<dbReference type="InterPro" id="IPR002711">
    <property type="entry name" value="HNH"/>
</dbReference>
<dbReference type="Pfam" id="PF01844">
    <property type="entry name" value="HNH"/>
    <property type="match status" value="1"/>
</dbReference>
<keyword evidence="3" id="KW-1185">Reference proteome</keyword>
<dbReference type="EMBL" id="CP047344">
    <property type="protein sequence ID" value="QIF94052.1"/>
    <property type="molecule type" value="Genomic_DNA"/>
</dbReference>
<dbReference type="GO" id="GO:0008270">
    <property type="term" value="F:zinc ion binding"/>
    <property type="evidence" value="ECO:0007669"/>
    <property type="project" value="InterPro"/>
</dbReference>
<evidence type="ECO:0000313" key="2">
    <source>
        <dbReference type="EMBL" id="QIF94052.1"/>
    </source>
</evidence>
<dbReference type="GO" id="GO:0003676">
    <property type="term" value="F:nucleic acid binding"/>
    <property type="evidence" value="ECO:0007669"/>
    <property type="project" value="InterPro"/>
</dbReference>
<reference evidence="2 3" key="1">
    <citation type="submission" date="2020-01" db="EMBL/GenBank/DDBJ databases">
        <title>The genomic epidemiology of tigecycline resistance gene tet(X) variants in a swine farm in China.</title>
        <authorList>
            <person name="Peng K."/>
            <person name="Li R."/>
        </authorList>
    </citation>
    <scope>NUCLEOTIDE SEQUENCE [LARGE SCALE GENOMIC DNA]</scope>
    <source>
        <strain evidence="2 3">ZN3</strain>
    </source>
</reference>
<dbReference type="RefSeq" id="WP_072068044.1">
    <property type="nucleotide sequence ID" value="NZ_CP047344.1"/>
</dbReference>
<proteinExistence type="predicted"/>
<evidence type="ECO:0000313" key="3">
    <source>
        <dbReference type="Proteomes" id="UP000503287"/>
    </source>
</evidence>
<accession>A0A6G6SHM5</accession>